<dbReference type="PRINTS" id="PR00445">
    <property type="entry name" value="HUPFHYPC"/>
</dbReference>
<dbReference type="InterPro" id="IPR001109">
    <property type="entry name" value="Hydrogenase_HupF/HypC"/>
</dbReference>
<organism evidence="2 3">
    <name type="scientific">Desulfurobacterium indicum</name>
    <dbReference type="NCBI Taxonomy" id="1914305"/>
    <lineage>
        <taxon>Bacteria</taxon>
        <taxon>Pseudomonadati</taxon>
        <taxon>Aquificota</taxon>
        <taxon>Aquificia</taxon>
        <taxon>Desulfurobacteriales</taxon>
        <taxon>Desulfurobacteriaceae</taxon>
        <taxon>Desulfurobacterium</taxon>
    </lineage>
</organism>
<proteinExistence type="inferred from homology"/>
<dbReference type="GO" id="GO:0005506">
    <property type="term" value="F:iron ion binding"/>
    <property type="evidence" value="ECO:0007669"/>
    <property type="project" value="TreeGrafter"/>
</dbReference>
<comment type="caution">
    <text evidence="2">The sequence shown here is derived from an EMBL/GenBank/DDBJ whole genome shotgun (WGS) entry which is preliminary data.</text>
</comment>
<comment type="similarity">
    <text evidence="1">Belongs to the HupF/HypC family.</text>
</comment>
<gene>
    <name evidence="2" type="ORF">BLW93_02565</name>
</gene>
<dbReference type="GO" id="GO:1902670">
    <property type="term" value="F:carbon dioxide binding"/>
    <property type="evidence" value="ECO:0007669"/>
    <property type="project" value="TreeGrafter"/>
</dbReference>
<evidence type="ECO:0000313" key="3">
    <source>
        <dbReference type="Proteomes" id="UP000187408"/>
    </source>
</evidence>
<dbReference type="EMBL" id="MOEN01000006">
    <property type="protein sequence ID" value="OMH40944.1"/>
    <property type="molecule type" value="Genomic_DNA"/>
</dbReference>
<evidence type="ECO:0000313" key="2">
    <source>
        <dbReference type="EMBL" id="OMH40944.1"/>
    </source>
</evidence>
<name>A0A1R1MMN1_9BACT</name>
<keyword evidence="3" id="KW-1185">Reference proteome</keyword>
<dbReference type="PANTHER" id="PTHR35177:SF2">
    <property type="entry name" value="HYDROGENASE MATURATION FACTOR HYBG"/>
    <property type="match status" value="1"/>
</dbReference>
<dbReference type="Pfam" id="PF01455">
    <property type="entry name" value="HupF_HypC"/>
    <property type="match status" value="1"/>
</dbReference>
<dbReference type="RefSeq" id="WP_076712554.1">
    <property type="nucleotide sequence ID" value="NZ_MOEN01000006.1"/>
</dbReference>
<reference evidence="2 3" key="1">
    <citation type="submission" date="2016-10" db="EMBL/GenBank/DDBJ databases">
        <title>Genome sequence of a sulfur-reducing bacterium Desulfurobacterium indicum K6013.</title>
        <authorList>
            <person name="Cao J."/>
            <person name="Shao Z."/>
            <person name="Alain K."/>
            <person name="Jebbar M."/>
        </authorList>
    </citation>
    <scope>NUCLEOTIDE SEQUENCE [LARGE SCALE GENOMIC DNA]</scope>
    <source>
        <strain evidence="2 3">K6013</strain>
    </source>
</reference>
<evidence type="ECO:0000256" key="1">
    <source>
        <dbReference type="ARBA" id="ARBA00006018"/>
    </source>
</evidence>
<accession>A0A1R1MMN1</accession>
<protein>
    <submittedName>
        <fullName evidence="2">Hydrogenase assembly protein HypC</fullName>
    </submittedName>
</protein>
<dbReference type="InterPro" id="IPR019812">
    <property type="entry name" value="Hydgase_assmbl_chp_CS"/>
</dbReference>
<dbReference type="PROSITE" id="PS01097">
    <property type="entry name" value="HUPF_HYPC"/>
    <property type="match status" value="1"/>
</dbReference>
<dbReference type="GO" id="GO:0051604">
    <property type="term" value="P:protein maturation"/>
    <property type="evidence" value="ECO:0007669"/>
    <property type="project" value="TreeGrafter"/>
</dbReference>
<dbReference type="OrthoDB" id="9806017at2"/>
<dbReference type="NCBIfam" id="TIGR00074">
    <property type="entry name" value="hypC_hupF"/>
    <property type="match status" value="1"/>
</dbReference>
<dbReference type="Proteomes" id="UP000187408">
    <property type="component" value="Unassembled WGS sequence"/>
</dbReference>
<dbReference type="PANTHER" id="PTHR35177">
    <property type="entry name" value="HYDROGENASE MATURATION FACTOR HYBG"/>
    <property type="match status" value="1"/>
</dbReference>
<dbReference type="AlphaFoldDB" id="A0A1R1MMN1"/>
<dbReference type="STRING" id="1914305.BLW93_02565"/>
<dbReference type="SUPFAM" id="SSF159127">
    <property type="entry name" value="HupF/HypC-like"/>
    <property type="match status" value="1"/>
</dbReference>
<sequence>MCVGVPMRIVEINYPMAVAEAKGVKRNINLMLIPEEDVKVGDYVMVHVGSAIEVISEEAANDIWEALDELLEFMDQESG</sequence>
<dbReference type="Gene3D" id="2.30.30.140">
    <property type="match status" value="1"/>
</dbReference>